<name>A0A7J7EX69_DICBM</name>
<proteinExistence type="predicted"/>
<accession>A0A7J7EX69</accession>
<sequence>MLDLLIQLRQ</sequence>
<organism evidence="1 2">
    <name type="scientific">Diceros bicornis minor</name>
    <name type="common">South-central black rhinoceros</name>
    <dbReference type="NCBI Taxonomy" id="77932"/>
    <lineage>
        <taxon>Eukaryota</taxon>
        <taxon>Metazoa</taxon>
        <taxon>Chordata</taxon>
        <taxon>Craniata</taxon>
        <taxon>Vertebrata</taxon>
        <taxon>Euteleostomi</taxon>
        <taxon>Mammalia</taxon>
        <taxon>Eutheria</taxon>
        <taxon>Laurasiatheria</taxon>
        <taxon>Perissodactyla</taxon>
        <taxon>Rhinocerotidae</taxon>
        <taxon>Diceros</taxon>
    </lineage>
</organism>
<keyword evidence="2" id="KW-1185">Reference proteome</keyword>
<dbReference type="Proteomes" id="UP000551758">
    <property type="component" value="Unassembled WGS sequence"/>
</dbReference>
<dbReference type="EMBL" id="JACDTQ010002022">
    <property type="protein sequence ID" value="KAF5920412.1"/>
    <property type="molecule type" value="Genomic_DNA"/>
</dbReference>
<comment type="caution">
    <text evidence="1">The sequence shown here is derived from an EMBL/GenBank/DDBJ whole genome shotgun (WGS) entry which is preliminary data.</text>
</comment>
<evidence type="ECO:0000313" key="1">
    <source>
        <dbReference type="EMBL" id="KAF5920412.1"/>
    </source>
</evidence>
<evidence type="ECO:0000313" key="2">
    <source>
        <dbReference type="Proteomes" id="UP000551758"/>
    </source>
</evidence>
<gene>
    <name evidence="1" type="ORF">HPG69_009662</name>
</gene>
<protein>
    <submittedName>
        <fullName evidence="1">Uncharacterized protein</fullName>
    </submittedName>
</protein>
<reference evidence="1 2" key="1">
    <citation type="journal article" date="2020" name="Mol. Biol. Evol.">
        <title>Interspecific Gene Flow and the Evolution of Specialization in Black and White Rhinoceros.</title>
        <authorList>
            <person name="Moodley Y."/>
            <person name="Westbury M.V."/>
            <person name="Russo I.M."/>
            <person name="Gopalakrishnan S."/>
            <person name="Rakotoarivelo A."/>
            <person name="Olsen R.A."/>
            <person name="Prost S."/>
            <person name="Tunstall T."/>
            <person name="Ryder O.A."/>
            <person name="Dalen L."/>
            <person name="Bruford M.W."/>
        </authorList>
    </citation>
    <scope>NUCLEOTIDE SEQUENCE [LARGE SCALE GENOMIC DNA]</scope>
    <source>
        <strain evidence="1">SBR-YM</strain>
        <tissue evidence="1">Skin</tissue>
    </source>
</reference>